<organism evidence="1 2">
    <name type="scientific">Manihot esculenta</name>
    <name type="common">Cassava</name>
    <name type="synonym">Jatropha manihot</name>
    <dbReference type="NCBI Taxonomy" id="3983"/>
    <lineage>
        <taxon>Eukaryota</taxon>
        <taxon>Viridiplantae</taxon>
        <taxon>Streptophyta</taxon>
        <taxon>Embryophyta</taxon>
        <taxon>Tracheophyta</taxon>
        <taxon>Spermatophyta</taxon>
        <taxon>Magnoliopsida</taxon>
        <taxon>eudicotyledons</taxon>
        <taxon>Gunneridae</taxon>
        <taxon>Pentapetalae</taxon>
        <taxon>rosids</taxon>
        <taxon>fabids</taxon>
        <taxon>Malpighiales</taxon>
        <taxon>Euphorbiaceae</taxon>
        <taxon>Crotonoideae</taxon>
        <taxon>Manihoteae</taxon>
        <taxon>Manihot</taxon>
    </lineage>
</organism>
<reference evidence="2" key="1">
    <citation type="journal article" date="2016" name="Nat. Biotechnol.">
        <title>Sequencing wild and cultivated cassava and related species reveals extensive interspecific hybridization and genetic diversity.</title>
        <authorList>
            <person name="Bredeson J.V."/>
            <person name="Lyons J.B."/>
            <person name="Prochnik S.E."/>
            <person name="Wu G.A."/>
            <person name="Ha C.M."/>
            <person name="Edsinger-Gonzales E."/>
            <person name="Grimwood J."/>
            <person name="Schmutz J."/>
            <person name="Rabbi I.Y."/>
            <person name="Egesi C."/>
            <person name="Nauluvula P."/>
            <person name="Lebot V."/>
            <person name="Ndunguru J."/>
            <person name="Mkamilo G."/>
            <person name="Bart R.S."/>
            <person name="Setter T.L."/>
            <person name="Gleadow R.M."/>
            <person name="Kulakow P."/>
            <person name="Ferguson M.E."/>
            <person name="Rounsley S."/>
            <person name="Rokhsar D.S."/>
        </authorList>
    </citation>
    <scope>NUCLEOTIDE SEQUENCE [LARGE SCALE GENOMIC DNA]</scope>
    <source>
        <strain evidence="2">cv. AM560-2</strain>
    </source>
</reference>
<dbReference type="EMBL" id="MU251224">
    <property type="protein sequence ID" value="KAG8611653.1"/>
    <property type="molecule type" value="Genomic_DNA"/>
</dbReference>
<evidence type="ECO:0000313" key="2">
    <source>
        <dbReference type="Proteomes" id="UP000091857"/>
    </source>
</evidence>
<accession>A0ACB7FUA9</accession>
<sequence>MRGTRRSARLTGVPPEDEGTSARPPTLPRAMSCRTNRERVSRDPRRSFDTSRRGTERGGSSSDVREVMEEDQRRDGNLDIGMSEEGTGESQGGTQASGYGFPPYYPPYAQSPGYPMGSTSDYSSFNPYPTHMPYPPFYPPYPQYPAYPPSSFHPHPANPTSGNAASPPPPPTEPVAPVTQPPRPSSASGSKVKMTAYLKLDAPKYKSGDDPFEYLRAVKTITDELGADDRRAIEMAGFTLKCKKAKEWFKCYVDPRLDSITWEEFANEFAGWAFPDSSRELKMIEFEQLRQTEDMSIEEYTDKFLELLPFSGQALDTDVKKARRYVMKLQSRYSSLIQSAERESFHTVVDMARRMEASAIVEGSVKQSVTQSSGVKTPGRGGPGPSTQSSGSKRWSSTKKPKKNKFWNKLKSGLGFGGGSSSGSDGAECQRCGRPHKGACRWGTNACFRCGQEGHIARDCPRAPFMGQPQQTASGSVAQPAAPATTQGSGRGRGRGAASSSGSRGEGPSAPARIFTMTQQEANTSNTVVSVFVEGRCLSADLVVLDLTDFDVILGMDWLSTHGATLDCRDKVVRLRDQNGSEVVFRGDKRGTPRGLISALQARWHQQN</sequence>
<dbReference type="Proteomes" id="UP000091857">
    <property type="component" value="Unassembled WGS sequence"/>
</dbReference>
<name>A0ACB7FUA9_MANES</name>
<keyword evidence="2" id="KW-1185">Reference proteome</keyword>
<protein>
    <submittedName>
        <fullName evidence="1">Uncharacterized protein</fullName>
    </submittedName>
</protein>
<evidence type="ECO:0000313" key="1">
    <source>
        <dbReference type="EMBL" id="KAG8611653.1"/>
    </source>
</evidence>
<comment type="caution">
    <text evidence="1">The sequence shown here is derived from an EMBL/GenBank/DDBJ whole genome shotgun (WGS) entry which is preliminary data.</text>
</comment>
<gene>
    <name evidence="1" type="ORF">MANES_S023053v8</name>
</gene>
<proteinExistence type="predicted"/>